<evidence type="ECO:0000313" key="3">
    <source>
        <dbReference type="EMBL" id="MBZ0057410.1"/>
    </source>
</evidence>
<evidence type="ECO:0000259" key="2">
    <source>
        <dbReference type="Pfam" id="PF00419"/>
    </source>
</evidence>
<gene>
    <name evidence="3" type="ORF">ITX56_06180</name>
</gene>
<dbReference type="Gene3D" id="2.60.40.1090">
    <property type="entry name" value="Fimbrial-type adhesion domain"/>
    <property type="match status" value="1"/>
</dbReference>
<dbReference type="RefSeq" id="WP_039029100.1">
    <property type="nucleotide sequence ID" value="NZ_JADMNK010000002.1"/>
</dbReference>
<dbReference type="PANTHER" id="PTHR33420:SF27">
    <property type="entry name" value="PROTEIN FIMG"/>
    <property type="match status" value="1"/>
</dbReference>
<accession>A0ABS7RUE8</accession>
<protein>
    <submittedName>
        <fullName evidence="3">Type 1 fimbrial protein</fullName>
    </submittedName>
</protein>
<dbReference type="InterPro" id="IPR000259">
    <property type="entry name" value="Adhesion_dom_fimbrial"/>
</dbReference>
<organism evidence="3 4">
    <name type="scientific">Leclercia barmai</name>
    <dbReference type="NCBI Taxonomy" id="2785629"/>
    <lineage>
        <taxon>Bacteria</taxon>
        <taxon>Pseudomonadati</taxon>
        <taxon>Pseudomonadota</taxon>
        <taxon>Gammaproteobacteria</taxon>
        <taxon>Enterobacterales</taxon>
        <taxon>Enterobacteriaceae</taxon>
        <taxon>Leclercia</taxon>
    </lineage>
</organism>
<evidence type="ECO:0000256" key="1">
    <source>
        <dbReference type="SAM" id="SignalP"/>
    </source>
</evidence>
<reference evidence="3 4" key="1">
    <citation type="submission" date="2020-11" db="EMBL/GenBank/DDBJ databases">
        <title>Draft Genome of Enterobacter sp. strain EMC7.</title>
        <authorList>
            <person name="Barman P."/>
            <person name="Sinha S."/>
            <person name="Sen S."/>
            <person name="Chakraborty R."/>
        </authorList>
    </citation>
    <scope>NUCLEOTIDE SEQUENCE [LARGE SCALE GENOMIC DNA]</scope>
    <source>
        <strain evidence="3 4">EMC7</strain>
    </source>
</reference>
<proteinExistence type="predicted"/>
<feature type="chain" id="PRO_5045487318" evidence="1">
    <location>
        <begin position="21"/>
        <end position="170"/>
    </location>
</feature>
<dbReference type="InterPro" id="IPR050263">
    <property type="entry name" value="Bact_Fimbrial_Adh_Pro"/>
</dbReference>
<dbReference type="SUPFAM" id="SSF49401">
    <property type="entry name" value="Bacterial adhesins"/>
    <property type="match status" value="1"/>
</dbReference>
<name>A0ABS7RUE8_9ENTR</name>
<dbReference type="InterPro" id="IPR036937">
    <property type="entry name" value="Adhesion_dom_fimbrial_sf"/>
</dbReference>
<dbReference type="EMBL" id="JADMNK010000002">
    <property type="protein sequence ID" value="MBZ0057410.1"/>
    <property type="molecule type" value="Genomic_DNA"/>
</dbReference>
<evidence type="ECO:0000313" key="4">
    <source>
        <dbReference type="Proteomes" id="UP000706580"/>
    </source>
</evidence>
<feature type="domain" description="Fimbrial-type adhesion" evidence="2">
    <location>
        <begin position="27"/>
        <end position="168"/>
    </location>
</feature>
<comment type="caution">
    <text evidence="3">The sequence shown here is derived from an EMBL/GenBank/DDBJ whole genome shotgun (WGS) entry which is preliminary data.</text>
</comment>
<dbReference type="PANTHER" id="PTHR33420">
    <property type="entry name" value="FIMBRIAL SUBUNIT ELFA-RELATED"/>
    <property type="match status" value="1"/>
</dbReference>
<feature type="signal peptide" evidence="1">
    <location>
        <begin position="1"/>
        <end position="20"/>
    </location>
</feature>
<dbReference type="InterPro" id="IPR008966">
    <property type="entry name" value="Adhesion_dom_sf"/>
</dbReference>
<sequence>MTLNIIAAAFACLFTAGAAATDAVSIAVKGRIVASPCVFNGGNSVVNVSLGNMQAQNMVTPASASTPVPFSLTFTDCPAATQSVTATFSGTADPVAGTNYYKNSGSATNIALGIIETSSGSLKGPGSSVTQNIAADRTATMNMQAIAWSASGGVTPGTISVAVVATLEYN</sequence>
<dbReference type="Proteomes" id="UP000706580">
    <property type="component" value="Unassembled WGS sequence"/>
</dbReference>
<keyword evidence="4" id="KW-1185">Reference proteome</keyword>
<keyword evidence="1" id="KW-0732">Signal</keyword>
<dbReference type="Pfam" id="PF00419">
    <property type="entry name" value="Fimbrial"/>
    <property type="match status" value="1"/>
</dbReference>